<keyword evidence="2" id="KW-0812">Transmembrane</keyword>
<name>A0A493TUJ1_ANAPP</name>
<reference evidence="4 5" key="1">
    <citation type="submission" date="2017-10" db="EMBL/GenBank/DDBJ databases">
        <title>A new Pekin duck reference genome.</title>
        <authorList>
            <person name="Hou Z.-C."/>
            <person name="Zhou Z.-K."/>
            <person name="Zhu F."/>
            <person name="Hou S.-S."/>
        </authorList>
    </citation>
    <scope>NUCLEOTIDE SEQUENCE [LARGE SCALE GENOMIC DNA]</scope>
</reference>
<dbReference type="PROSITE" id="PS00280">
    <property type="entry name" value="BPTI_KUNITZ_1"/>
    <property type="match status" value="1"/>
</dbReference>
<organism evidence="4 5">
    <name type="scientific">Anas platyrhynchos platyrhynchos</name>
    <name type="common">Northern mallard</name>
    <dbReference type="NCBI Taxonomy" id="8840"/>
    <lineage>
        <taxon>Eukaryota</taxon>
        <taxon>Metazoa</taxon>
        <taxon>Chordata</taxon>
        <taxon>Craniata</taxon>
        <taxon>Vertebrata</taxon>
        <taxon>Euteleostomi</taxon>
        <taxon>Archelosauria</taxon>
        <taxon>Archosauria</taxon>
        <taxon>Dinosauria</taxon>
        <taxon>Saurischia</taxon>
        <taxon>Theropoda</taxon>
        <taxon>Coelurosauria</taxon>
        <taxon>Aves</taxon>
        <taxon>Neognathae</taxon>
        <taxon>Galloanserae</taxon>
        <taxon>Anseriformes</taxon>
        <taxon>Anatidae</taxon>
        <taxon>Anatinae</taxon>
        <taxon>Anas</taxon>
    </lineage>
</organism>
<dbReference type="Gene3D" id="4.10.410.10">
    <property type="entry name" value="Pancreatic trypsin inhibitor Kunitz domain"/>
    <property type="match status" value="1"/>
</dbReference>
<dbReference type="InterPro" id="IPR002223">
    <property type="entry name" value="Kunitz_BPTI"/>
</dbReference>
<dbReference type="GO" id="GO:0004867">
    <property type="term" value="F:serine-type endopeptidase inhibitor activity"/>
    <property type="evidence" value="ECO:0007669"/>
    <property type="project" value="InterPro"/>
</dbReference>
<proteinExistence type="predicted"/>
<reference evidence="4" key="2">
    <citation type="submission" date="2025-08" db="UniProtKB">
        <authorList>
            <consortium name="Ensembl"/>
        </authorList>
    </citation>
    <scope>IDENTIFICATION</scope>
</reference>
<evidence type="ECO:0000256" key="2">
    <source>
        <dbReference type="SAM" id="Phobius"/>
    </source>
</evidence>
<dbReference type="InterPro" id="IPR036880">
    <property type="entry name" value="Kunitz_BPTI_sf"/>
</dbReference>
<evidence type="ECO:0000256" key="1">
    <source>
        <dbReference type="ARBA" id="ARBA00023157"/>
    </source>
</evidence>
<dbReference type="PANTHER" id="PTHR10083:SF375">
    <property type="entry name" value="BPTI_KUNITZ INHIBITOR DOMAIN-CONTAINING PROTEIN"/>
    <property type="match status" value="1"/>
</dbReference>
<sequence>MLIWNLKFLVILLLSLLYVLLQLVLDKPGVYLLQGSFLKHAIDFYTLSCVCSFFFLFLESVLDLQCKLRLDQGPCRVYIIKWYYDKQANACAQFWYGGCHGNANRFESEEECREACVFSSGGKNLYLSLH</sequence>
<evidence type="ECO:0000313" key="4">
    <source>
        <dbReference type="Ensembl" id="ENSAPLP00000029230.1"/>
    </source>
</evidence>
<keyword evidence="2" id="KW-1133">Transmembrane helix</keyword>
<dbReference type="FunFam" id="4.10.410.10:FF:000045">
    <property type="entry name" value="Collagen type XXVIII alpha 1 a"/>
    <property type="match status" value="1"/>
</dbReference>
<keyword evidence="2" id="KW-0472">Membrane</keyword>
<dbReference type="InterPro" id="IPR020901">
    <property type="entry name" value="Prtase_inh_Kunz-CS"/>
</dbReference>
<dbReference type="AlphaFoldDB" id="A0A493TUJ1"/>
<evidence type="ECO:0000313" key="5">
    <source>
        <dbReference type="Proteomes" id="UP000016666"/>
    </source>
</evidence>
<keyword evidence="1" id="KW-1015">Disulfide bond</keyword>
<dbReference type="Ensembl" id="ENSAPLT00000034878.1">
    <property type="protein sequence ID" value="ENSAPLP00000029230.1"/>
    <property type="gene ID" value="ENSAPLG00000028581.1"/>
</dbReference>
<dbReference type="Pfam" id="PF00014">
    <property type="entry name" value="Kunitz_BPTI"/>
    <property type="match status" value="1"/>
</dbReference>
<dbReference type="SMART" id="SM00131">
    <property type="entry name" value="KU"/>
    <property type="match status" value="1"/>
</dbReference>
<evidence type="ECO:0000259" key="3">
    <source>
        <dbReference type="PROSITE" id="PS50279"/>
    </source>
</evidence>
<dbReference type="PROSITE" id="PS50279">
    <property type="entry name" value="BPTI_KUNITZ_2"/>
    <property type="match status" value="1"/>
</dbReference>
<dbReference type="InterPro" id="IPR050098">
    <property type="entry name" value="TFPI/VKTCI-like"/>
</dbReference>
<dbReference type="SUPFAM" id="SSF57362">
    <property type="entry name" value="BPTI-like"/>
    <property type="match status" value="1"/>
</dbReference>
<dbReference type="Proteomes" id="UP000016666">
    <property type="component" value="Chromosome 7"/>
</dbReference>
<dbReference type="GeneTree" id="ENSGT01090000260278"/>
<dbReference type="PANTHER" id="PTHR10083">
    <property type="entry name" value="KUNITZ-TYPE PROTEASE INHIBITOR-RELATED"/>
    <property type="match status" value="1"/>
</dbReference>
<feature type="transmembrane region" description="Helical" evidence="2">
    <location>
        <begin position="42"/>
        <end position="62"/>
    </location>
</feature>
<accession>A0A493TUJ1</accession>
<protein>
    <recommendedName>
        <fullName evidence="3">BPTI/Kunitz inhibitor domain-containing protein</fullName>
    </recommendedName>
</protein>
<feature type="domain" description="BPTI/Kunitz inhibitor" evidence="3">
    <location>
        <begin position="66"/>
        <end position="116"/>
    </location>
</feature>
<dbReference type="PRINTS" id="PR00759">
    <property type="entry name" value="BASICPTASE"/>
</dbReference>
<keyword evidence="5" id="KW-1185">Reference proteome</keyword>
<reference evidence="4" key="3">
    <citation type="submission" date="2025-09" db="UniProtKB">
        <authorList>
            <consortium name="Ensembl"/>
        </authorList>
    </citation>
    <scope>IDENTIFICATION</scope>
</reference>
<dbReference type="GO" id="GO:0005615">
    <property type="term" value="C:extracellular space"/>
    <property type="evidence" value="ECO:0007669"/>
    <property type="project" value="TreeGrafter"/>
</dbReference>